<organism evidence="17 18">
    <name type="scientific">Colwellia psychrerythraea</name>
    <name type="common">Vibrio psychroerythus</name>
    <dbReference type="NCBI Taxonomy" id="28229"/>
    <lineage>
        <taxon>Bacteria</taxon>
        <taxon>Pseudomonadati</taxon>
        <taxon>Pseudomonadota</taxon>
        <taxon>Gammaproteobacteria</taxon>
        <taxon>Alteromonadales</taxon>
        <taxon>Colwelliaceae</taxon>
        <taxon>Colwellia</taxon>
    </lineage>
</organism>
<dbReference type="Gene3D" id="1.10.287.950">
    <property type="entry name" value="Methyl-accepting chemotaxis protein"/>
    <property type="match status" value="1"/>
</dbReference>
<evidence type="ECO:0000259" key="15">
    <source>
        <dbReference type="PROSITE" id="PS50192"/>
    </source>
</evidence>
<feature type="domain" description="T-SNARE coiled-coil homology" evidence="15">
    <location>
        <begin position="569"/>
        <end position="631"/>
    </location>
</feature>
<dbReference type="PANTHER" id="PTHR32089:SF39">
    <property type="entry name" value="METHYL-ACCEPTING CHEMOTAXIS PROTEIN HLYB"/>
    <property type="match status" value="1"/>
</dbReference>
<evidence type="ECO:0000259" key="14">
    <source>
        <dbReference type="PROSITE" id="PS50111"/>
    </source>
</evidence>
<dbReference type="InterPro" id="IPR004089">
    <property type="entry name" value="MCPsignal_dom"/>
</dbReference>
<dbReference type="PROSITE" id="PS50192">
    <property type="entry name" value="T_SNARE"/>
    <property type="match status" value="1"/>
</dbReference>
<accession>A0A099KGR2</accession>
<evidence type="ECO:0000256" key="2">
    <source>
        <dbReference type="ARBA" id="ARBA00022475"/>
    </source>
</evidence>
<comment type="caution">
    <text evidence="17">The sequence shown here is derived from an EMBL/GenBank/DDBJ whole genome shotgun (WGS) entry which is preliminary data.</text>
</comment>
<dbReference type="FunFam" id="1.10.287.950:FF:000001">
    <property type="entry name" value="Methyl-accepting chemotaxis sensory transducer"/>
    <property type="match status" value="1"/>
</dbReference>
<keyword evidence="6 13" id="KW-0812">Transmembrane</keyword>
<dbReference type="GO" id="GO:0007165">
    <property type="term" value="P:signal transduction"/>
    <property type="evidence" value="ECO:0007669"/>
    <property type="project" value="UniProtKB-KW"/>
</dbReference>
<feature type="domain" description="HAMP" evidence="16">
    <location>
        <begin position="322"/>
        <end position="377"/>
    </location>
</feature>
<keyword evidence="7 13" id="KW-1133">Transmembrane helix</keyword>
<feature type="coiled-coil region" evidence="12">
    <location>
        <begin position="460"/>
        <end position="487"/>
    </location>
</feature>
<comment type="similarity">
    <text evidence="10">Belongs to the methyl-accepting chemotaxis (MCP) protein family.</text>
</comment>
<reference evidence="17 18" key="1">
    <citation type="submission" date="2014-08" db="EMBL/GenBank/DDBJ databases">
        <title>Genomic and Phenotypic Diversity of Colwellia psychrerythraea strains from Disparate Marine Basins.</title>
        <authorList>
            <person name="Techtmann S.M."/>
            <person name="Stelling S.C."/>
            <person name="Utturkar S.M."/>
            <person name="Alshibli N."/>
            <person name="Harris A."/>
            <person name="Brown S.D."/>
            <person name="Hazen T.C."/>
        </authorList>
    </citation>
    <scope>NUCLEOTIDE SEQUENCE [LARGE SCALE GENOMIC DNA]</scope>
    <source>
        <strain evidence="17 18">GAB14E</strain>
    </source>
</reference>
<dbReference type="InterPro" id="IPR000727">
    <property type="entry name" value="T_SNARE_dom"/>
</dbReference>
<evidence type="ECO:0000256" key="8">
    <source>
        <dbReference type="ARBA" id="ARBA00023136"/>
    </source>
</evidence>
<dbReference type="RefSeq" id="WP_033084057.1">
    <property type="nucleotide sequence ID" value="NZ_JQEC01000057.1"/>
</dbReference>
<dbReference type="InterPro" id="IPR033479">
    <property type="entry name" value="dCache_1"/>
</dbReference>
<dbReference type="SMART" id="SM00283">
    <property type="entry name" value="MA"/>
    <property type="match status" value="1"/>
</dbReference>
<dbReference type="OrthoDB" id="2489132at2"/>
<keyword evidence="3" id="KW-0488">Methylation</keyword>
<proteinExistence type="inferred from homology"/>
<protein>
    <submittedName>
        <fullName evidence="17">Methyl-accepting chemotaxis sensory transducer with Cache sensor</fullName>
    </submittedName>
</protein>
<dbReference type="CDD" id="cd12912">
    <property type="entry name" value="PDC2_MCP_like"/>
    <property type="match status" value="1"/>
</dbReference>
<evidence type="ECO:0000256" key="13">
    <source>
        <dbReference type="SAM" id="Phobius"/>
    </source>
</evidence>
<dbReference type="Proteomes" id="UP000029868">
    <property type="component" value="Unassembled WGS sequence"/>
</dbReference>
<feature type="coiled-coil region" evidence="12">
    <location>
        <begin position="600"/>
        <end position="651"/>
    </location>
</feature>
<evidence type="ECO:0000256" key="1">
    <source>
        <dbReference type="ARBA" id="ARBA00004429"/>
    </source>
</evidence>
<evidence type="ECO:0000256" key="10">
    <source>
        <dbReference type="ARBA" id="ARBA00029447"/>
    </source>
</evidence>
<dbReference type="CDD" id="cd11386">
    <property type="entry name" value="MCP_signal"/>
    <property type="match status" value="1"/>
</dbReference>
<keyword evidence="12" id="KW-0175">Coiled coil</keyword>
<evidence type="ECO:0000313" key="18">
    <source>
        <dbReference type="Proteomes" id="UP000029868"/>
    </source>
</evidence>
<keyword evidence="2" id="KW-1003">Cell membrane</keyword>
<evidence type="ECO:0000256" key="3">
    <source>
        <dbReference type="ARBA" id="ARBA00022481"/>
    </source>
</evidence>
<evidence type="ECO:0000256" key="12">
    <source>
        <dbReference type="SAM" id="Coils"/>
    </source>
</evidence>
<dbReference type="Gene3D" id="3.30.450.20">
    <property type="entry name" value="PAS domain"/>
    <property type="match status" value="2"/>
</dbReference>
<dbReference type="PROSITE" id="PS50111">
    <property type="entry name" value="CHEMOTAXIS_TRANSDUC_2"/>
    <property type="match status" value="1"/>
</dbReference>
<name>A0A099KGR2_COLPS</name>
<evidence type="ECO:0000256" key="9">
    <source>
        <dbReference type="ARBA" id="ARBA00023224"/>
    </source>
</evidence>
<evidence type="ECO:0000256" key="5">
    <source>
        <dbReference type="ARBA" id="ARBA00022519"/>
    </source>
</evidence>
<keyword evidence="5" id="KW-0997">Cell inner membrane</keyword>
<evidence type="ECO:0000256" key="4">
    <source>
        <dbReference type="ARBA" id="ARBA00022500"/>
    </source>
</evidence>
<evidence type="ECO:0000256" key="6">
    <source>
        <dbReference type="ARBA" id="ARBA00022692"/>
    </source>
</evidence>
<dbReference type="Pfam" id="PF00672">
    <property type="entry name" value="HAMP"/>
    <property type="match status" value="1"/>
</dbReference>
<dbReference type="EMBL" id="JQEC01000057">
    <property type="protein sequence ID" value="KGJ89167.1"/>
    <property type="molecule type" value="Genomic_DNA"/>
</dbReference>
<dbReference type="Pfam" id="PF00015">
    <property type="entry name" value="MCPsignal"/>
    <property type="match status" value="1"/>
</dbReference>
<dbReference type="SMART" id="SM00304">
    <property type="entry name" value="HAMP"/>
    <property type="match status" value="2"/>
</dbReference>
<dbReference type="AlphaFoldDB" id="A0A099KGR2"/>
<dbReference type="SUPFAM" id="SSF58104">
    <property type="entry name" value="Methyl-accepting chemotaxis protein (MCP) signaling domain"/>
    <property type="match status" value="1"/>
</dbReference>
<dbReference type="InterPro" id="IPR003660">
    <property type="entry name" value="HAMP_dom"/>
</dbReference>
<feature type="transmembrane region" description="Helical" evidence="13">
    <location>
        <begin position="12"/>
        <end position="30"/>
    </location>
</feature>
<keyword evidence="4" id="KW-0145">Chemotaxis</keyword>
<dbReference type="CDD" id="cd06225">
    <property type="entry name" value="HAMP"/>
    <property type="match status" value="1"/>
</dbReference>
<keyword evidence="8 13" id="KW-0472">Membrane</keyword>
<dbReference type="CDD" id="cd18773">
    <property type="entry name" value="PDC1_HK_sensor"/>
    <property type="match status" value="1"/>
</dbReference>
<evidence type="ECO:0000313" key="17">
    <source>
        <dbReference type="EMBL" id="KGJ89167.1"/>
    </source>
</evidence>
<evidence type="ECO:0000259" key="16">
    <source>
        <dbReference type="PROSITE" id="PS50885"/>
    </source>
</evidence>
<dbReference type="GO" id="GO:0005886">
    <property type="term" value="C:plasma membrane"/>
    <property type="evidence" value="ECO:0007669"/>
    <property type="project" value="UniProtKB-SubCell"/>
</dbReference>
<dbReference type="PANTHER" id="PTHR32089">
    <property type="entry name" value="METHYL-ACCEPTING CHEMOTAXIS PROTEIN MCPB"/>
    <property type="match status" value="1"/>
</dbReference>
<gene>
    <name evidence="17" type="ORF">GAB14E_4163</name>
</gene>
<keyword evidence="9 11" id="KW-0807">Transducer</keyword>
<dbReference type="PROSITE" id="PS50885">
    <property type="entry name" value="HAMP"/>
    <property type="match status" value="1"/>
</dbReference>
<dbReference type="GO" id="GO:0006935">
    <property type="term" value="P:chemotaxis"/>
    <property type="evidence" value="ECO:0007669"/>
    <property type="project" value="UniProtKB-KW"/>
</dbReference>
<comment type="subcellular location">
    <subcellularLocation>
        <location evidence="1">Cell inner membrane</location>
        <topology evidence="1">Multi-pass membrane protein</topology>
    </subcellularLocation>
</comment>
<evidence type="ECO:0000256" key="11">
    <source>
        <dbReference type="PROSITE-ProRule" id="PRU00284"/>
    </source>
</evidence>
<evidence type="ECO:0000256" key="7">
    <source>
        <dbReference type="ARBA" id="ARBA00022989"/>
    </source>
</evidence>
<dbReference type="Pfam" id="PF02743">
    <property type="entry name" value="dCache_1"/>
    <property type="match status" value="1"/>
</dbReference>
<sequence>MNIRVKIQLSVLSAVVIPGIVISVILAMFVTDKAYEQFYDVSEREIRQVENGMKIFFTGIEDNVKYLINHPKIISANKGITSYKSNANSVLMTPAKNGGLESAIFSMFENFGDSHKNLAYVYFANSEGGYLQWPAGNIGANYDPRERPFYQTAMENSGEITRTSAYYFASDDASIISTVATVNDANGSVIGVQGMDVSLKGLTEIVRKIKLGEQGYIMLLQDDGTILVDPNNTENTFKNINSLAEEGFKEIAKQDSGQLSILLGDVDYEVNIITSAALGWKFVGFVPKNEILMMSNAIITRMMVIEIIMLIIFIVASWQVAKLITDPIIHIKDNLRDIASGDGDLTTRINVGSQKDETAELACSFNDFVEKIRDLVIEVKSNADSVNQLSSHVAQASESLATTTEQQNTQSHTMAAALHEVSTTSAQISATVKGAEDLAENSKLEVIAGGKTISESIELMSSVAEDMTSLKATLNNLQNSSEKINEIIKLITGIADQTNLLALNAAIESARAGEAGRGFSVVADEVRELSGRTTSAATQVGELIQTVQLQSNESYEHITLLNSKIQKSVEKGQESLDLLKNITTSSEKIASETSLVATSIEEESSAIEEINQNIQHMSTAIDESTKSISDIKGITDNLDNQAEQLQQIVEKFKT</sequence>
<dbReference type="PATRIC" id="fig|28229.3.peg.4139"/>
<feature type="domain" description="Methyl-accepting transducer" evidence="14">
    <location>
        <begin position="382"/>
        <end position="618"/>
    </location>
</feature>